<dbReference type="CDD" id="cd01949">
    <property type="entry name" value="GGDEF"/>
    <property type="match status" value="1"/>
</dbReference>
<comment type="caution">
    <text evidence="2">The sequence shown here is derived from an EMBL/GenBank/DDBJ whole genome shotgun (WGS) entry which is preliminary data.</text>
</comment>
<feature type="domain" description="GGDEF" evidence="1">
    <location>
        <begin position="421"/>
        <end position="546"/>
    </location>
</feature>
<dbReference type="Gene3D" id="3.30.70.270">
    <property type="match status" value="1"/>
</dbReference>
<dbReference type="EMBL" id="BAABHO010000001">
    <property type="protein sequence ID" value="GAA4772039.1"/>
    <property type="molecule type" value="Genomic_DNA"/>
</dbReference>
<accession>A0ABP9A3S5</accession>
<dbReference type="PANTHER" id="PTHR45138:SF9">
    <property type="entry name" value="DIGUANYLATE CYCLASE DGCM-RELATED"/>
    <property type="match status" value="1"/>
</dbReference>
<evidence type="ECO:0000313" key="3">
    <source>
        <dbReference type="Proteomes" id="UP001500928"/>
    </source>
</evidence>
<organism evidence="2 3">
    <name type="scientific">Actinomycetospora chlora</name>
    <dbReference type="NCBI Taxonomy" id="663608"/>
    <lineage>
        <taxon>Bacteria</taxon>
        <taxon>Bacillati</taxon>
        <taxon>Actinomycetota</taxon>
        <taxon>Actinomycetes</taxon>
        <taxon>Pseudonocardiales</taxon>
        <taxon>Pseudonocardiaceae</taxon>
        <taxon>Actinomycetospora</taxon>
    </lineage>
</organism>
<dbReference type="PROSITE" id="PS50887">
    <property type="entry name" value="GGDEF"/>
    <property type="match status" value="1"/>
</dbReference>
<dbReference type="InterPro" id="IPR050469">
    <property type="entry name" value="Diguanylate_Cyclase"/>
</dbReference>
<evidence type="ECO:0000259" key="1">
    <source>
        <dbReference type="PROSITE" id="PS50887"/>
    </source>
</evidence>
<name>A0ABP9A3S5_9PSEU</name>
<dbReference type="InterPro" id="IPR029787">
    <property type="entry name" value="Nucleotide_cyclase"/>
</dbReference>
<dbReference type="Pfam" id="PF00990">
    <property type="entry name" value="GGDEF"/>
    <property type="match status" value="1"/>
</dbReference>
<reference evidence="3" key="1">
    <citation type="journal article" date="2019" name="Int. J. Syst. Evol. Microbiol.">
        <title>The Global Catalogue of Microorganisms (GCM) 10K type strain sequencing project: providing services to taxonomists for standard genome sequencing and annotation.</title>
        <authorList>
            <consortium name="The Broad Institute Genomics Platform"/>
            <consortium name="The Broad Institute Genome Sequencing Center for Infectious Disease"/>
            <person name="Wu L."/>
            <person name="Ma J."/>
        </authorList>
    </citation>
    <scope>NUCLEOTIDE SEQUENCE [LARGE SCALE GENOMIC DNA]</scope>
    <source>
        <strain evidence="3">JCM 17979</strain>
    </source>
</reference>
<sequence length="546" mass="57247">MLPSRTTTATARPGSRAEIVERAGAAALAATRVPATDPDRSLAVLDGLLGAARRRGADPGLRALVLRQDLVARVLLAADPGRAGAGPDPAVEGRLDELLALVAEHGLSLFGADAQMLLARRALVDGDEDAALAAVSTGLAHLEEPVLVDHAATVAEHRVNVRCARRLAASTLLSLGMHDLALSQLDPDRPGGYEHVRLGLSWGLRLERAGRRGVERMRAADEAAAGLRRSAPPEERPLLRAATVLARGTGPAATAALRQAARRDAEALTRGDPVPSQHDHLVTQLAAARALERAGALDAAVALLARVRDRPPRGEASLLLSVTREHARLRAALAGDDGVPRTADAAVRDYVADLEEELWALHRARALSLRTRLAHDRLRREHGHVTALALADPLTGLPNRRALDRCLEEVLADAARRGPGAAPAVAMIDVDGFKHVNDTVSHARGDEVLRGVAAALRSSLRSPDLVARYGGDEFVVVLPETALEDAGAALDRARTTVAHHVAGEVTVSVGVVAARSGDAPAELLARADAAMYAVKRAGGDGVRTAP</sequence>
<keyword evidence="3" id="KW-1185">Reference proteome</keyword>
<dbReference type="SUPFAM" id="SSF55073">
    <property type="entry name" value="Nucleotide cyclase"/>
    <property type="match status" value="1"/>
</dbReference>
<gene>
    <name evidence="2" type="ORF">GCM10023200_00440</name>
</gene>
<evidence type="ECO:0000313" key="2">
    <source>
        <dbReference type="EMBL" id="GAA4772039.1"/>
    </source>
</evidence>
<dbReference type="NCBIfam" id="TIGR00254">
    <property type="entry name" value="GGDEF"/>
    <property type="match status" value="1"/>
</dbReference>
<protein>
    <submittedName>
        <fullName evidence="2">GGDEF domain-containing protein</fullName>
    </submittedName>
</protein>
<dbReference type="RefSeq" id="WP_345410107.1">
    <property type="nucleotide sequence ID" value="NZ_BAABHO010000001.1"/>
</dbReference>
<dbReference type="PANTHER" id="PTHR45138">
    <property type="entry name" value="REGULATORY COMPONENTS OF SENSORY TRANSDUCTION SYSTEM"/>
    <property type="match status" value="1"/>
</dbReference>
<dbReference type="InterPro" id="IPR043128">
    <property type="entry name" value="Rev_trsase/Diguanyl_cyclase"/>
</dbReference>
<dbReference type="Proteomes" id="UP001500928">
    <property type="component" value="Unassembled WGS sequence"/>
</dbReference>
<dbReference type="SMART" id="SM00267">
    <property type="entry name" value="GGDEF"/>
    <property type="match status" value="1"/>
</dbReference>
<proteinExistence type="predicted"/>
<dbReference type="InterPro" id="IPR000160">
    <property type="entry name" value="GGDEF_dom"/>
</dbReference>